<dbReference type="SUPFAM" id="SSF51182">
    <property type="entry name" value="RmlC-like cupins"/>
    <property type="match status" value="1"/>
</dbReference>
<dbReference type="AlphaFoldDB" id="A0A5J5KXZ9"/>
<keyword evidence="1" id="KW-0328">Glycosyltransferase</keyword>
<evidence type="ECO:0000313" key="4">
    <source>
        <dbReference type="Proteomes" id="UP000325957"/>
    </source>
</evidence>
<proteinExistence type="predicted"/>
<evidence type="ECO:0000256" key="1">
    <source>
        <dbReference type="ARBA" id="ARBA00022676"/>
    </source>
</evidence>
<dbReference type="Proteomes" id="UP000325957">
    <property type="component" value="Unassembled WGS sequence"/>
</dbReference>
<dbReference type="Pfam" id="PF06865">
    <property type="entry name" value="Ppnp"/>
    <property type="match status" value="1"/>
</dbReference>
<keyword evidence="2" id="KW-0808">Transferase</keyword>
<reference evidence="3 4" key="1">
    <citation type="submission" date="2019-05" db="EMBL/GenBank/DDBJ databases">
        <title>Kocuria coralli sp. nov., a novel actinobacterium isolated from coral reef seawater.</title>
        <authorList>
            <person name="Li J."/>
        </authorList>
    </citation>
    <scope>NUCLEOTIDE SEQUENCE [LARGE SCALE GENOMIC DNA]</scope>
    <source>
        <strain evidence="3 4">SCSIO 13007</strain>
    </source>
</reference>
<dbReference type="InterPro" id="IPR011051">
    <property type="entry name" value="RmlC_Cupin_sf"/>
</dbReference>
<dbReference type="InterPro" id="IPR014710">
    <property type="entry name" value="RmlC-like_jellyroll"/>
</dbReference>
<dbReference type="PANTHER" id="PTHR36540:SF1">
    <property type="entry name" value="PYRIMIDINE_PURINE NUCLEOSIDE PHOSPHORYLASE"/>
    <property type="match status" value="1"/>
</dbReference>
<dbReference type="Gene3D" id="2.60.120.10">
    <property type="entry name" value="Jelly Rolls"/>
    <property type="match status" value="1"/>
</dbReference>
<evidence type="ECO:0000256" key="2">
    <source>
        <dbReference type="ARBA" id="ARBA00022679"/>
    </source>
</evidence>
<dbReference type="GO" id="GO:0004731">
    <property type="term" value="F:purine-nucleoside phosphorylase activity"/>
    <property type="evidence" value="ECO:0007669"/>
    <property type="project" value="TreeGrafter"/>
</dbReference>
<keyword evidence="4" id="KW-1185">Reference proteome</keyword>
<dbReference type="InterPro" id="IPR009664">
    <property type="entry name" value="Ppnp"/>
</dbReference>
<dbReference type="GO" id="GO:0016154">
    <property type="term" value="F:pyrimidine-nucleoside phosphorylase activity"/>
    <property type="evidence" value="ECO:0007669"/>
    <property type="project" value="TreeGrafter"/>
</dbReference>
<comment type="caution">
    <text evidence="3">The sequence shown here is derived from an EMBL/GenBank/DDBJ whole genome shotgun (WGS) entry which is preliminary data.</text>
</comment>
<dbReference type="OrthoDB" id="9793848at2"/>
<dbReference type="GO" id="GO:0005829">
    <property type="term" value="C:cytosol"/>
    <property type="evidence" value="ECO:0007669"/>
    <property type="project" value="TreeGrafter"/>
</dbReference>
<dbReference type="RefSeq" id="WP_158033547.1">
    <property type="nucleotide sequence ID" value="NZ_ML708615.1"/>
</dbReference>
<name>A0A5J5KXZ9_9MICC</name>
<accession>A0A5J5KXZ9</accession>
<evidence type="ECO:0000313" key="3">
    <source>
        <dbReference type="EMBL" id="KAA9394524.1"/>
    </source>
</evidence>
<organism evidence="3 4">
    <name type="scientific">Kocuria coralli</name>
    <dbReference type="NCBI Taxonomy" id="1461025"/>
    <lineage>
        <taxon>Bacteria</taxon>
        <taxon>Bacillati</taxon>
        <taxon>Actinomycetota</taxon>
        <taxon>Actinomycetes</taxon>
        <taxon>Micrococcales</taxon>
        <taxon>Micrococcaceae</taxon>
        <taxon>Kocuria</taxon>
    </lineage>
</organism>
<dbReference type="PANTHER" id="PTHR36540">
    <property type="entry name" value="PYRIMIDINE/PURINE NUCLEOSIDE PHOSPHORYLASE"/>
    <property type="match status" value="1"/>
</dbReference>
<protein>
    <submittedName>
        <fullName evidence="3">Pyrimidine/purine nucleoside phosphorylase</fullName>
    </submittedName>
</protein>
<dbReference type="EMBL" id="SZWF01000006">
    <property type="protein sequence ID" value="KAA9394524.1"/>
    <property type="molecule type" value="Genomic_DNA"/>
</dbReference>
<gene>
    <name evidence="3" type="ORF">FCK90_06815</name>
</gene>
<sequence length="103" mass="11838">MIGQNEYYEGRVRSLEFKNNQGNFTVGVMEPGEWTFEAPIKEWMRLVSGSWDVQQPAGQGEWKTYREGEEFEVPGGTDFTVRVTDTVAYQCPYTGEFLGHLDM</sequence>